<accession>A0AAN6T7P2</accession>
<evidence type="ECO:0000259" key="2">
    <source>
        <dbReference type="Pfam" id="PF00144"/>
    </source>
</evidence>
<dbReference type="InterPro" id="IPR012338">
    <property type="entry name" value="Beta-lactam/transpept-like"/>
</dbReference>
<reference evidence="3" key="1">
    <citation type="journal article" date="2023" name="Mol. Phylogenet. Evol.">
        <title>Genome-scale phylogeny and comparative genomics of the fungal order Sordariales.</title>
        <authorList>
            <person name="Hensen N."/>
            <person name="Bonometti L."/>
            <person name="Westerberg I."/>
            <person name="Brannstrom I.O."/>
            <person name="Guillou S."/>
            <person name="Cros-Aarteil S."/>
            <person name="Calhoun S."/>
            <person name="Haridas S."/>
            <person name="Kuo A."/>
            <person name="Mondo S."/>
            <person name="Pangilinan J."/>
            <person name="Riley R."/>
            <person name="LaButti K."/>
            <person name="Andreopoulos B."/>
            <person name="Lipzen A."/>
            <person name="Chen C."/>
            <person name="Yan M."/>
            <person name="Daum C."/>
            <person name="Ng V."/>
            <person name="Clum A."/>
            <person name="Steindorff A."/>
            <person name="Ohm R.A."/>
            <person name="Martin F."/>
            <person name="Silar P."/>
            <person name="Natvig D.O."/>
            <person name="Lalanne C."/>
            <person name="Gautier V."/>
            <person name="Ament-Velasquez S.L."/>
            <person name="Kruys A."/>
            <person name="Hutchinson M.I."/>
            <person name="Powell A.J."/>
            <person name="Barry K."/>
            <person name="Miller A.N."/>
            <person name="Grigoriev I.V."/>
            <person name="Debuchy R."/>
            <person name="Gladieux P."/>
            <person name="Hiltunen Thoren M."/>
            <person name="Johannesson H."/>
        </authorList>
    </citation>
    <scope>NUCLEOTIDE SEQUENCE</scope>
    <source>
        <strain evidence="3">CBS 508.74</strain>
    </source>
</reference>
<reference evidence="3" key="2">
    <citation type="submission" date="2023-05" db="EMBL/GenBank/DDBJ databases">
        <authorList>
            <consortium name="Lawrence Berkeley National Laboratory"/>
            <person name="Steindorff A."/>
            <person name="Hensen N."/>
            <person name="Bonometti L."/>
            <person name="Westerberg I."/>
            <person name="Brannstrom I.O."/>
            <person name="Guillou S."/>
            <person name="Cros-Aarteil S."/>
            <person name="Calhoun S."/>
            <person name="Haridas S."/>
            <person name="Kuo A."/>
            <person name="Mondo S."/>
            <person name="Pangilinan J."/>
            <person name="Riley R."/>
            <person name="Labutti K."/>
            <person name="Andreopoulos B."/>
            <person name="Lipzen A."/>
            <person name="Chen C."/>
            <person name="Yanf M."/>
            <person name="Daum C."/>
            <person name="Ng V."/>
            <person name="Clum A."/>
            <person name="Ohm R."/>
            <person name="Martin F."/>
            <person name="Silar P."/>
            <person name="Natvig D."/>
            <person name="Lalanne C."/>
            <person name="Gautier V."/>
            <person name="Ament-Velasquez S.L."/>
            <person name="Kruys A."/>
            <person name="Hutchinson M.I."/>
            <person name="Powell A.J."/>
            <person name="Barry K."/>
            <person name="Miller A.N."/>
            <person name="Grigoriev I.V."/>
            <person name="Debuchy R."/>
            <person name="Gladieux P."/>
            <person name="Thoren M.H."/>
            <person name="Johannesson H."/>
        </authorList>
    </citation>
    <scope>NUCLEOTIDE SEQUENCE</scope>
    <source>
        <strain evidence="3">CBS 508.74</strain>
    </source>
</reference>
<evidence type="ECO:0000256" key="1">
    <source>
        <dbReference type="ARBA" id="ARBA00038215"/>
    </source>
</evidence>
<dbReference type="InterPro" id="IPR001466">
    <property type="entry name" value="Beta-lactam-related"/>
</dbReference>
<gene>
    <name evidence="3" type="ORF">N656DRAFT_772240</name>
</gene>
<dbReference type="Gene3D" id="3.40.710.10">
    <property type="entry name" value="DD-peptidase/beta-lactamase superfamily"/>
    <property type="match status" value="1"/>
</dbReference>
<evidence type="ECO:0000313" key="4">
    <source>
        <dbReference type="Proteomes" id="UP001302812"/>
    </source>
</evidence>
<dbReference type="Pfam" id="PF00144">
    <property type="entry name" value="Beta-lactamase"/>
    <property type="match status" value="1"/>
</dbReference>
<feature type="domain" description="Beta-lactamase-related" evidence="2">
    <location>
        <begin position="31"/>
        <end position="459"/>
    </location>
</feature>
<organism evidence="3 4">
    <name type="scientific">Canariomyces notabilis</name>
    <dbReference type="NCBI Taxonomy" id="2074819"/>
    <lineage>
        <taxon>Eukaryota</taxon>
        <taxon>Fungi</taxon>
        <taxon>Dikarya</taxon>
        <taxon>Ascomycota</taxon>
        <taxon>Pezizomycotina</taxon>
        <taxon>Sordariomycetes</taxon>
        <taxon>Sordariomycetidae</taxon>
        <taxon>Sordariales</taxon>
        <taxon>Chaetomiaceae</taxon>
        <taxon>Canariomyces</taxon>
    </lineage>
</organism>
<name>A0AAN6T7P2_9PEZI</name>
<dbReference type="EMBL" id="MU853368">
    <property type="protein sequence ID" value="KAK4107848.1"/>
    <property type="molecule type" value="Genomic_DNA"/>
</dbReference>
<keyword evidence="4" id="KW-1185">Reference proteome</keyword>
<dbReference type="Proteomes" id="UP001302812">
    <property type="component" value="Unassembled WGS sequence"/>
</dbReference>
<dbReference type="PANTHER" id="PTHR46825">
    <property type="entry name" value="D-ALANYL-D-ALANINE-CARBOXYPEPTIDASE/ENDOPEPTIDASE AMPH"/>
    <property type="match status" value="1"/>
</dbReference>
<evidence type="ECO:0000313" key="3">
    <source>
        <dbReference type="EMBL" id="KAK4107848.1"/>
    </source>
</evidence>
<comment type="caution">
    <text evidence="3">The sequence shown here is derived from an EMBL/GenBank/DDBJ whole genome shotgun (WGS) entry which is preliminary data.</text>
</comment>
<protein>
    <submittedName>
        <fullName evidence="3">Beta-lactamase/transpeptidase-like protein</fullName>
    </submittedName>
</protein>
<dbReference type="PANTHER" id="PTHR46825:SF14">
    <property type="entry name" value="BETA-LACTAMASE-RELATED DOMAIN-CONTAINING PROTEIN"/>
    <property type="match status" value="1"/>
</dbReference>
<dbReference type="InterPro" id="IPR050491">
    <property type="entry name" value="AmpC-like"/>
</dbReference>
<sequence length="688" mass="77050">MSRTFSRTIGREREEAILNETAETIKGLFRDGGNVEGSIGILSGGKQAFLSIGTRDTSPSRLPPDDHTVYLISSMTKPILGLAMAVLVNDSRYNISFDTTVKEVLPRLERKSFLCHANRELTVGDLLDHNSEFLRTTNLWESPCGAVPWQTEDPIVSLLEHLSPNAKYSEPSSFVYGRNYSNECFALAAAIIERTTGMPWARFVKERVLQPLDMWFTFPDVTREEQQSQGNFAGTYSVRVDGTLRELREQIGEYKDLSYQTIYKYLEGWPHEPGSIEVLPSQASRQTIMGAAAGIMSCVSDLLIFYKKFLAIYNLDEQTRKTAGNKLSEIERAMLTQQDYISRKATNLTCVYAGGWNITHIPWDPTTPGIRWPGADGDNARRLELAMTEGLGRDSVSAARAWPFFQQPSPSPSPGTTTDNIQNTTALYHGGNMTGATSFCLLHPSTNTAVVVLCNTRGYLLDAANLAGMLLADCLISSDPRTSTATSTPVSIDDSDTNRRCEAVRQVSRHIRAGYLTDVVHYEQELHDNWHDPLESASGRVVDFDTLWACVGRYRLCEGVFAGVQFCRSQHPADDENGDGDDRRVLWFCMYETGFKYPLRVKRDAPRPHDPKPNKGELTVTFAMPMKDLIPLGVGGTNRLAVEDFVLVFRKKDERERFGEFMWRFDRCGVPEGSGDVDMDALAWKRVE</sequence>
<proteinExistence type="inferred from homology"/>
<dbReference type="AlphaFoldDB" id="A0AAN6T7P2"/>
<dbReference type="RefSeq" id="XP_064665418.1">
    <property type="nucleotide sequence ID" value="XM_064813916.1"/>
</dbReference>
<dbReference type="SUPFAM" id="SSF56601">
    <property type="entry name" value="beta-lactamase/transpeptidase-like"/>
    <property type="match status" value="1"/>
</dbReference>
<comment type="similarity">
    <text evidence="1">Belongs to the peptidase S12 family.</text>
</comment>
<dbReference type="GeneID" id="89938041"/>